<proteinExistence type="predicted"/>
<evidence type="ECO:0000256" key="2">
    <source>
        <dbReference type="ARBA" id="ARBA00004240"/>
    </source>
</evidence>
<keyword evidence="7" id="KW-0040">ANK repeat</keyword>
<dbReference type="Pfam" id="PF12796">
    <property type="entry name" value="Ank_2"/>
    <property type="match status" value="1"/>
</dbReference>
<protein>
    <recommendedName>
        <fullName evidence="10">DUF676 domain-containing protein</fullName>
    </recommendedName>
</protein>
<dbReference type="GO" id="GO:0016020">
    <property type="term" value="C:membrane"/>
    <property type="evidence" value="ECO:0007669"/>
    <property type="project" value="UniProtKB-SubCell"/>
</dbReference>
<dbReference type="Gene3D" id="1.25.40.20">
    <property type="entry name" value="Ankyrin repeat-containing domain"/>
    <property type="match status" value="1"/>
</dbReference>
<dbReference type="AlphaFoldDB" id="A0A8H6MQP1"/>
<dbReference type="Gene3D" id="3.40.50.1820">
    <property type="entry name" value="alpha/beta hydrolase"/>
    <property type="match status" value="1"/>
</dbReference>
<dbReference type="PANTHER" id="PTHR48182:SF2">
    <property type="entry name" value="PROTEIN SERAC1"/>
    <property type="match status" value="1"/>
</dbReference>
<evidence type="ECO:0000256" key="3">
    <source>
        <dbReference type="ARBA" id="ARBA00004370"/>
    </source>
</evidence>
<reference evidence="8 9" key="1">
    <citation type="journal article" date="2020" name="Phytopathology">
        <title>Genome Sequence Resources of Colletotrichum truncatum, C. plurivorum, C. musicola, and C. sojae: Four Species Pathogenic to Soybean (Glycine max).</title>
        <authorList>
            <person name="Rogerio F."/>
            <person name="Boufleur T.R."/>
            <person name="Ciampi-Guillardi M."/>
            <person name="Sukno S.A."/>
            <person name="Thon M.R."/>
            <person name="Massola Junior N.S."/>
            <person name="Baroncelli R."/>
        </authorList>
    </citation>
    <scope>NUCLEOTIDE SEQUENCE [LARGE SCALE GENOMIC DNA]</scope>
    <source>
        <strain evidence="8 9">LFN0009</strain>
    </source>
</reference>
<keyword evidence="5" id="KW-0496">Mitochondrion</keyword>
<dbReference type="SUPFAM" id="SSF53474">
    <property type="entry name" value="alpha/beta-Hydrolases"/>
    <property type="match status" value="1"/>
</dbReference>
<evidence type="ECO:0000256" key="5">
    <source>
        <dbReference type="ARBA" id="ARBA00023128"/>
    </source>
</evidence>
<dbReference type="GO" id="GO:0005783">
    <property type="term" value="C:endoplasmic reticulum"/>
    <property type="evidence" value="ECO:0007669"/>
    <property type="project" value="UniProtKB-SubCell"/>
</dbReference>
<evidence type="ECO:0000256" key="7">
    <source>
        <dbReference type="PROSITE-ProRule" id="PRU00023"/>
    </source>
</evidence>
<dbReference type="InterPro" id="IPR029058">
    <property type="entry name" value="AB_hydrolase_fold"/>
</dbReference>
<keyword evidence="6" id="KW-0472">Membrane</keyword>
<dbReference type="EMBL" id="WIGN01000182">
    <property type="protein sequence ID" value="KAF6805429.1"/>
    <property type="molecule type" value="Genomic_DNA"/>
</dbReference>
<evidence type="ECO:0000256" key="6">
    <source>
        <dbReference type="ARBA" id="ARBA00023136"/>
    </source>
</evidence>
<dbReference type="PANTHER" id="PTHR48182">
    <property type="entry name" value="PROTEIN SERAC1"/>
    <property type="match status" value="1"/>
</dbReference>
<organism evidence="8 9">
    <name type="scientific">Colletotrichum sojae</name>
    <dbReference type="NCBI Taxonomy" id="2175907"/>
    <lineage>
        <taxon>Eukaryota</taxon>
        <taxon>Fungi</taxon>
        <taxon>Dikarya</taxon>
        <taxon>Ascomycota</taxon>
        <taxon>Pezizomycotina</taxon>
        <taxon>Sordariomycetes</taxon>
        <taxon>Hypocreomycetidae</taxon>
        <taxon>Glomerellales</taxon>
        <taxon>Glomerellaceae</taxon>
        <taxon>Colletotrichum</taxon>
        <taxon>Colletotrichum orchidearum species complex</taxon>
    </lineage>
</organism>
<dbReference type="InterPro" id="IPR002110">
    <property type="entry name" value="Ankyrin_rpt"/>
</dbReference>
<dbReference type="SUPFAM" id="SSF48403">
    <property type="entry name" value="Ankyrin repeat"/>
    <property type="match status" value="1"/>
</dbReference>
<dbReference type="SMART" id="SM00248">
    <property type="entry name" value="ANK"/>
    <property type="match status" value="3"/>
</dbReference>
<sequence>MAIQTSALMEFCLNTNSQSGGGFENNNYYAKVWDPTQPVVQESILGHARRLMQSLAIKRTSCRERPLIFVAHSLGGLIVKRMLLLTENENYMHIANFTWGVIFFGTPHRGSNDAVRVAFAVTALNVLGRRPNDTLIQQLQPTNETVVTKRSATMDTFTAIPIAADHSAMVKFANREGDYEFFLYELRKSLTISPAAVNRAIGQDNARAMKALLQSSFGINNTTIDSRIGTVACVAAMTGKIEVFKVLMADGNVKIDQPDKVWQQTPLFRAAKSARGNGSHLEIMRLLLDSETARVDVHSQDTHGQTPLISAVRNGCMDAVHLLLDHGASWETAGGGGNAYYWAEVCHLKAFQSGNVALAGQYQAVMRRLEDVAYGSSPYGQTDEERLERLRKELLAMQLG</sequence>
<evidence type="ECO:0000313" key="9">
    <source>
        <dbReference type="Proteomes" id="UP000652219"/>
    </source>
</evidence>
<gene>
    <name evidence="8" type="ORF">CSOJ01_09504</name>
</gene>
<evidence type="ECO:0008006" key="10">
    <source>
        <dbReference type="Google" id="ProtNLM"/>
    </source>
</evidence>
<feature type="repeat" description="ANK" evidence="7">
    <location>
        <begin position="303"/>
        <end position="335"/>
    </location>
</feature>
<evidence type="ECO:0000256" key="4">
    <source>
        <dbReference type="ARBA" id="ARBA00022824"/>
    </source>
</evidence>
<dbReference type="GO" id="GO:0005739">
    <property type="term" value="C:mitochondrion"/>
    <property type="evidence" value="ECO:0007669"/>
    <property type="project" value="UniProtKB-SubCell"/>
</dbReference>
<comment type="subcellular location">
    <subcellularLocation>
        <location evidence="2">Endoplasmic reticulum</location>
    </subcellularLocation>
    <subcellularLocation>
        <location evidence="3">Membrane</location>
    </subcellularLocation>
    <subcellularLocation>
        <location evidence="1">Mitochondrion</location>
    </subcellularLocation>
</comment>
<accession>A0A8H6MQP1</accession>
<evidence type="ECO:0000313" key="8">
    <source>
        <dbReference type="EMBL" id="KAF6805429.1"/>
    </source>
</evidence>
<dbReference type="PROSITE" id="PS50297">
    <property type="entry name" value="ANK_REP_REGION"/>
    <property type="match status" value="1"/>
</dbReference>
<keyword evidence="4" id="KW-0256">Endoplasmic reticulum</keyword>
<name>A0A8H6MQP1_9PEZI</name>
<evidence type="ECO:0000256" key="1">
    <source>
        <dbReference type="ARBA" id="ARBA00004173"/>
    </source>
</evidence>
<keyword evidence="9" id="KW-1185">Reference proteome</keyword>
<dbReference type="InterPro" id="IPR052374">
    <property type="entry name" value="SERAC1"/>
</dbReference>
<dbReference type="InterPro" id="IPR036770">
    <property type="entry name" value="Ankyrin_rpt-contain_sf"/>
</dbReference>
<dbReference type="Proteomes" id="UP000652219">
    <property type="component" value="Unassembled WGS sequence"/>
</dbReference>
<comment type="caution">
    <text evidence="8">The sequence shown here is derived from an EMBL/GenBank/DDBJ whole genome shotgun (WGS) entry which is preliminary data.</text>
</comment>
<dbReference type="PROSITE" id="PS50088">
    <property type="entry name" value="ANK_REPEAT"/>
    <property type="match status" value="1"/>
</dbReference>